<dbReference type="PANTHER" id="PTHR33057:SF6">
    <property type="entry name" value="TRANSCRIPTION REPRESSOR"/>
    <property type="match status" value="1"/>
</dbReference>
<dbReference type="PANTHER" id="PTHR33057">
    <property type="entry name" value="TRANSCRIPTION REPRESSOR OFP7-RELATED"/>
    <property type="match status" value="1"/>
</dbReference>
<dbReference type="Pfam" id="PF04844">
    <property type="entry name" value="Ovate"/>
    <property type="match status" value="1"/>
</dbReference>
<evidence type="ECO:0000256" key="1">
    <source>
        <dbReference type="ARBA" id="ARBA00004123"/>
    </source>
</evidence>
<protein>
    <recommendedName>
        <fullName evidence="6">Transcription repressor</fullName>
    </recommendedName>
    <alternativeName>
        <fullName evidence="6">Ovate family protein</fullName>
    </alternativeName>
</protein>
<evidence type="ECO:0000256" key="5">
    <source>
        <dbReference type="ARBA" id="ARBA00023242"/>
    </source>
</evidence>
<dbReference type="InterPro" id="IPR038933">
    <property type="entry name" value="Ovate"/>
</dbReference>
<dbReference type="PROSITE" id="PS51754">
    <property type="entry name" value="OVATE"/>
    <property type="match status" value="1"/>
</dbReference>
<dbReference type="GO" id="GO:0005634">
    <property type="term" value="C:nucleus"/>
    <property type="evidence" value="ECO:0007669"/>
    <property type="project" value="UniProtKB-SubCell"/>
</dbReference>
<keyword evidence="10" id="KW-1185">Reference proteome</keyword>
<comment type="subcellular location">
    <subcellularLocation>
        <location evidence="1 6">Nucleus</location>
    </subcellularLocation>
</comment>
<evidence type="ECO:0000256" key="3">
    <source>
        <dbReference type="ARBA" id="ARBA00023015"/>
    </source>
</evidence>
<dbReference type="AlphaFoldDB" id="A0ABC9D3A6"/>
<feature type="region of interest" description="Disordered" evidence="7">
    <location>
        <begin position="149"/>
        <end position="310"/>
    </location>
</feature>
<evidence type="ECO:0000313" key="9">
    <source>
        <dbReference type="EMBL" id="CAL5030463.1"/>
    </source>
</evidence>
<feature type="domain" description="OVATE" evidence="8">
    <location>
        <begin position="325"/>
        <end position="384"/>
    </location>
</feature>
<name>A0ABC9D3A6_9POAL</name>
<evidence type="ECO:0000256" key="4">
    <source>
        <dbReference type="ARBA" id="ARBA00023163"/>
    </source>
</evidence>
<feature type="compositionally biased region" description="Pro residues" evidence="7">
    <location>
        <begin position="157"/>
        <end position="167"/>
    </location>
</feature>
<reference evidence="9" key="1">
    <citation type="submission" date="2024-10" db="EMBL/GenBank/DDBJ databases">
        <authorList>
            <person name="Ryan C."/>
        </authorList>
    </citation>
    <scope>NUCLEOTIDE SEQUENCE [LARGE SCALE GENOMIC DNA]</scope>
</reference>
<evidence type="ECO:0000256" key="2">
    <source>
        <dbReference type="ARBA" id="ARBA00022491"/>
    </source>
</evidence>
<feature type="compositionally biased region" description="Basic and acidic residues" evidence="7">
    <location>
        <begin position="280"/>
        <end position="291"/>
    </location>
</feature>
<dbReference type="GO" id="GO:0045892">
    <property type="term" value="P:negative regulation of DNA-templated transcription"/>
    <property type="evidence" value="ECO:0007669"/>
    <property type="project" value="UniProtKB-UniRule"/>
</dbReference>
<keyword evidence="4 6" id="KW-0804">Transcription</keyword>
<feature type="compositionally biased region" description="Basic and acidic residues" evidence="7">
    <location>
        <begin position="242"/>
        <end position="256"/>
    </location>
</feature>
<evidence type="ECO:0000256" key="6">
    <source>
        <dbReference type="RuleBase" id="RU367028"/>
    </source>
</evidence>
<feature type="compositionally biased region" description="Low complexity" evidence="7">
    <location>
        <begin position="71"/>
        <end position="92"/>
    </location>
</feature>
<dbReference type="InterPro" id="IPR006458">
    <property type="entry name" value="Ovate_C"/>
</dbReference>
<keyword evidence="5 6" id="KW-0539">Nucleus</keyword>
<keyword evidence="3 6" id="KW-0805">Transcription regulation</keyword>
<feature type="region of interest" description="Disordered" evidence="7">
    <location>
        <begin position="71"/>
        <end position="122"/>
    </location>
</feature>
<dbReference type="EMBL" id="OZ075141">
    <property type="protein sequence ID" value="CAL5030463.1"/>
    <property type="molecule type" value="Genomic_DNA"/>
</dbReference>
<feature type="compositionally biased region" description="Pro residues" evidence="7">
    <location>
        <begin position="258"/>
        <end position="274"/>
    </location>
</feature>
<evidence type="ECO:0000313" key="10">
    <source>
        <dbReference type="Proteomes" id="UP001497457"/>
    </source>
</evidence>
<proteinExistence type="predicted"/>
<dbReference type="Proteomes" id="UP001497457">
    <property type="component" value="Chromosome 31b"/>
</dbReference>
<organism evidence="9 10">
    <name type="scientific">Urochloa decumbens</name>
    <dbReference type="NCBI Taxonomy" id="240449"/>
    <lineage>
        <taxon>Eukaryota</taxon>
        <taxon>Viridiplantae</taxon>
        <taxon>Streptophyta</taxon>
        <taxon>Embryophyta</taxon>
        <taxon>Tracheophyta</taxon>
        <taxon>Spermatophyta</taxon>
        <taxon>Magnoliopsida</taxon>
        <taxon>Liliopsida</taxon>
        <taxon>Poales</taxon>
        <taxon>Poaceae</taxon>
        <taxon>PACMAD clade</taxon>
        <taxon>Panicoideae</taxon>
        <taxon>Panicodae</taxon>
        <taxon>Paniceae</taxon>
        <taxon>Melinidinae</taxon>
        <taxon>Urochloa</taxon>
    </lineage>
</organism>
<gene>
    <name evidence="9" type="ORF">URODEC1_LOCUS80999</name>
</gene>
<feature type="compositionally biased region" description="Pro residues" evidence="7">
    <location>
        <begin position="189"/>
        <end position="200"/>
    </location>
</feature>
<comment type="function">
    <text evidence="6">Transcriptional repressor that regulates multiple aspects of plant growth and development.</text>
</comment>
<feature type="region of interest" description="Disordered" evidence="7">
    <location>
        <begin position="392"/>
        <end position="438"/>
    </location>
</feature>
<evidence type="ECO:0000259" key="8">
    <source>
        <dbReference type="PROSITE" id="PS51754"/>
    </source>
</evidence>
<dbReference type="NCBIfam" id="TIGR01568">
    <property type="entry name" value="A_thal_3678"/>
    <property type="match status" value="1"/>
</dbReference>
<sequence>MRQGMMSPGAGAKKRLGLGGVVGGRGFGLGCGCRDAKAVAVAASSASPYSSATATDTSTATTATTWRGARASAAAAAHHPSSAASGSTGTLTVPSASSSSFLWEDAGEEEEEVDCRKQREGTPAAAASFSGLLRQLNDLEQSVVSWGRKSTGKDCFSPPPPPPPLPARPLKQRAKYTGGESKEGYDNFSPPPPPPPPLPARPLKQRVAHSGGDSKEGHGNFSPPAPPTSFHLQVTQQPRKAKIMDEADRQAGEVHSKQPPPPPPPPPLPLPPEQQPKKAKSTEKGGKKEDAASIFPTSQAAAPKHRKAKSCDGGKVIRLEGSVAVVKQSEDPLSDFRRSMVNMVVENRIATGDELRELLRHFLALNAPHHHDAILRAFTEIWDEAFSISAKATTTPHRDPAAAGAIRRPTPPRQRTKTPTPTPPRRRMHAPTPPRVWR</sequence>
<evidence type="ECO:0000256" key="7">
    <source>
        <dbReference type="SAM" id="MobiDB-lite"/>
    </source>
</evidence>
<accession>A0ABC9D3A6</accession>
<keyword evidence="2 6" id="KW-0678">Repressor</keyword>